<name>A0A917JKQ4_9PSEU</name>
<reference evidence="2" key="3">
    <citation type="submission" date="2020-09" db="EMBL/GenBank/DDBJ databases">
        <authorList>
            <person name="Sun Q."/>
            <person name="Zhou Y."/>
        </authorList>
    </citation>
    <scope>NUCLEOTIDE SEQUENCE</scope>
    <source>
        <strain evidence="2">CGMCC 4.7206</strain>
    </source>
</reference>
<accession>A0A917JKQ4</accession>
<evidence type="ECO:0000313" key="1">
    <source>
        <dbReference type="EMBL" id="GAA0534600.1"/>
    </source>
</evidence>
<reference evidence="2 3" key="1">
    <citation type="journal article" date="2014" name="Int. J. Syst. Evol. Microbiol.">
        <title>Complete genome sequence of Corynebacterium casei LMG S-19264T (=DSM 44701T), isolated from a smear-ripened cheese.</title>
        <authorList>
            <consortium name="US DOE Joint Genome Institute (JGI-PGF)"/>
            <person name="Walter F."/>
            <person name="Albersmeier A."/>
            <person name="Kalinowski J."/>
            <person name="Ruckert C."/>
        </authorList>
    </citation>
    <scope>NUCLEOTIDE SEQUENCE [LARGE SCALE GENOMIC DNA]</scope>
    <source>
        <strain evidence="2 3">CGMCC 4.7206</strain>
    </source>
</reference>
<reference evidence="1" key="4">
    <citation type="submission" date="2023-12" db="EMBL/GenBank/DDBJ databases">
        <authorList>
            <person name="Sun Q."/>
            <person name="Inoue M."/>
        </authorList>
    </citation>
    <scope>NUCLEOTIDE SEQUENCE</scope>
    <source>
        <strain evidence="1">JCM 10664</strain>
    </source>
</reference>
<dbReference type="RefSeq" id="WP_229679830.1">
    <property type="nucleotide sequence ID" value="NZ_BAAAHC010000017.1"/>
</dbReference>
<keyword evidence="4" id="KW-1185">Reference proteome</keyword>
<evidence type="ECO:0000313" key="3">
    <source>
        <dbReference type="Proteomes" id="UP000597989"/>
    </source>
</evidence>
<dbReference type="Proteomes" id="UP000597989">
    <property type="component" value="Unassembled WGS sequence"/>
</dbReference>
<protein>
    <submittedName>
        <fullName evidence="2">Uncharacterized protein</fullName>
    </submittedName>
</protein>
<sequence length="58" mass="6464">MKFSTFANNQYRDLVALLGALSTKLKAVGEEHVTIDGQVRDELDRFLANSFLLPPGKK</sequence>
<gene>
    <name evidence="1" type="ORF">GCM10009545_41520</name>
    <name evidence="2" type="ORF">GCM10011581_08320</name>
</gene>
<reference evidence="1 4" key="2">
    <citation type="journal article" date="2019" name="Int. J. Syst. Evol. Microbiol.">
        <title>The Global Catalogue of Microorganisms (GCM) 10K type strain sequencing project: providing services to taxonomists for standard genome sequencing and annotation.</title>
        <authorList>
            <consortium name="The Broad Institute Genomics Platform"/>
            <consortium name="The Broad Institute Genome Sequencing Center for Infectious Disease"/>
            <person name="Wu L."/>
            <person name="Ma J."/>
        </authorList>
    </citation>
    <scope>NUCLEOTIDE SEQUENCE [LARGE SCALE GENOMIC DNA]</scope>
    <source>
        <strain evidence="1 4">JCM 10664</strain>
    </source>
</reference>
<dbReference type="EMBL" id="BAAAHC010000017">
    <property type="protein sequence ID" value="GAA0534600.1"/>
    <property type="molecule type" value="Genomic_DNA"/>
</dbReference>
<evidence type="ECO:0000313" key="4">
    <source>
        <dbReference type="Proteomes" id="UP001500220"/>
    </source>
</evidence>
<dbReference type="Proteomes" id="UP001500220">
    <property type="component" value="Unassembled WGS sequence"/>
</dbReference>
<proteinExistence type="predicted"/>
<evidence type="ECO:0000313" key="2">
    <source>
        <dbReference type="EMBL" id="GGI73655.1"/>
    </source>
</evidence>
<dbReference type="EMBL" id="BMMT01000002">
    <property type="protein sequence ID" value="GGI73655.1"/>
    <property type="molecule type" value="Genomic_DNA"/>
</dbReference>
<dbReference type="AlphaFoldDB" id="A0A917JKQ4"/>
<comment type="caution">
    <text evidence="2">The sequence shown here is derived from an EMBL/GenBank/DDBJ whole genome shotgun (WGS) entry which is preliminary data.</text>
</comment>
<organism evidence="2 3">
    <name type="scientific">Saccharopolyspora thermophila</name>
    <dbReference type="NCBI Taxonomy" id="89367"/>
    <lineage>
        <taxon>Bacteria</taxon>
        <taxon>Bacillati</taxon>
        <taxon>Actinomycetota</taxon>
        <taxon>Actinomycetes</taxon>
        <taxon>Pseudonocardiales</taxon>
        <taxon>Pseudonocardiaceae</taxon>
        <taxon>Saccharopolyspora</taxon>
    </lineage>
</organism>